<dbReference type="InterPro" id="IPR002656">
    <property type="entry name" value="Acyl_transf_3_dom"/>
</dbReference>
<reference evidence="4" key="2">
    <citation type="submission" date="2024-08" db="UniProtKB">
        <authorList>
            <consortium name="EnsemblMetazoa"/>
        </authorList>
    </citation>
    <scope>IDENTIFICATION</scope>
</reference>
<dbReference type="SMART" id="SM00703">
    <property type="entry name" value="NRF"/>
    <property type="match status" value="1"/>
</dbReference>
<feature type="transmembrane region" description="Helical" evidence="1">
    <location>
        <begin position="337"/>
        <end position="360"/>
    </location>
</feature>
<feature type="transmembrane region" description="Helical" evidence="1">
    <location>
        <begin position="521"/>
        <end position="539"/>
    </location>
</feature>
<feature type="transmembrane region" description="Helical" evidence="1">
    <location>
        <begin position="445"/>
        <end position="464"/>
    </location>
</feature>
<feature type="signal peptide" evidence="2">
    <location>
        <begin position="1"/>
        <end position="23"/>
    </location>
</feature>
<feature type="transmembrane region" description="Helical" evidence="1">
    <location>
        <begin position="660"/>
        <end position="682"/>
    </location>
</feature>
<name>A0AAR5PLN8_DENPD</name>
<keyword evidence="2" id="KW-0732">Signal</keyword>
<dbReference type="PANTHER" id="PTHR11161:SF0">
    <property type="entry name" value="O-ACYLTRANSFERASE LIKE PROTEIN"/>
    <property type="match status" value="1"/>
</dbReference>
<dbReference type="Pfam" id="PF01757">
    <property type="entry name" value="Acyl_transf_3"/>
    <property type="match status" value="1"/>
</dbReference>
<keyword evidence="5" id="KW-1185">Reference proteome</keyword>
<organism evidence="4 5">
    <name type="scientific">Dendroctonus ponderosae</name>
    <name type="common">Mountain pine beetle</name>
    <dbReference type="NCBI Taxonomy" id="77166"/>
    <lineage>
        <taxon>Eukaryota</taxon>
        <taxon>Metazoa</taxon>
        <taxon>Ecdysozoa</taxon>
        <taxon>Arthropoda</taxon>
        <taxon>Hexapoda</taxon>
        <taxon>Insecta</taxon>
        <taxon>Pterygota</taxon>
        <taxon>Neoptera</taxon>
        <taxon>Endopterygota</taxon>
        <taxon>Coleoptera</taxon>
        <taxon>Polyphaga</taxon>
        <taxon>Cucujiformia</taxon>
        <taxon>Curculionidae</taxon>
        <taxon>Scolytinae</taxon>
        <taxon>Dendroctonus</taxon>
    </lineage>
</organism>
<dbReference type="GO" id="GO:0016747">
    <property type="term" value="F:acyltransferase activity, transferring groups other than amino-acyl groups"/>
    <property type="evidence" value="ECO:0007669"/>
    <property type="project" value="InterPro"/>
</dbReference>
<feature type="domain" description="Nose resistant-to-fluoxetine protein N-terminal" evidence="3">
    <location>
        <begin position="61"/>
        <end position="210"/>
    </location>
</feature>
<feature type="transmembrane region" description="Helical" evidence="1">
    <location>
        <begin position="626"/>
        <end position="648"/>
    </location>
</feature>
<keyword evidence="1" id="KW-0812">Transmembrane</keyword>
<evidence type="ECO:0000313" key="5">
    <source>
        <dbReference type="Proteomes" id="UP000019118"/>
    </source>
</evidence>
<dbReference type="InterPro" id="IPR052728">
    <property type="entry name" value="O2_lipid_transport_reg"/>
</dbReference>
<evidence type="ECO:0000313" key="4">
    <source>
        <dbReference type="EnsemblMetazoa" id="XP_019761949.1"/>
    </source>
</evidence>
<feature type="transmembrane region" description="Helical" evidence="1">
    <location>
        <begin position="381"/>
        <end position="402"/>
    </location>
</feature>
<feature type="transmembrane region" description="Helical" evidence="1">
    <location>
        <begin position="221"/>
        <end position="240"/>
    </location>
</feature>
<feature type="transmembrane region" description="Helical" evidence="1">
    <location>
        <begin position="551"/>
        <end position="571"/>
    </location>
</feature>
<feature type="transmembrane region" description="Helical" evidence="1">
    <location>
        <begin position="293"/>
        <end position="317"/>
    </location>
</feature>
<dbReference type="Proteomes" id="UP000019118">
    <property type="component" value="Unassembled WGS sequence"/>
</dbReference>
<evidence type="ECO:0000256" key="1">
    <source>
        <dbReference type="SAM" id="Phobius"/>
    </source>
</evidence>
<dbReference type="AlphaFoldDB" id="A0AAR5PLN8"/>
<sequence>MTSSNIILVLSILGFCCFCNCLGQTVGVGNSLSSLPFDYGLNLIYLIQNSTIKRQIQKAVSETCSLQIDWFFENLNNVTDDGMWAFKMLDSSAKVPAGLLKLNLGGWMGDFDQCLEISSERRQIKGKYCLGTLYINIDEASGAVSEILLRKVNLFAQKKYSFQDQYPVASYPSFGICVPNGCNEQDLQHIVASFNLTFPLPFECQTFDDANPPLTTKAWCVIGFFVVIIGLMVGSTAYDLHCRKSYKVKQLSGQLDDKIMRVASEPQHTILVAFSVYSNGKKLFKTQQNASELACLNGIRVLSMVWVLAGHSVSVTVSGPVSNALDVLEYLDSTKSMIFVSAVHSVDTFLMVTGLLVVYSHMKAQENGTKFKLLVFYFHRYLRLTPPFLAAILVSMALLQYMGSGPHWSFIVNYFQVFCEKSWWSALLYFQNYINVNQWCIGQTWYLNIDWQLYLCAPIFLLTLSKNARLGLILLSTALLIFTIIPFWITWTNELPAIITNLHGDITGYQQLYYLRTHTRASPWFVGAIIGYLIARLKFDKLQNQLKMNKALLWGIWLVVLTLIPVCIFVGHDSLRSEYYNKYGNAFYNSLLRPTWAVCIGWIAFACSNGYGGIINTLLSLPIFQILSRFTYSVYLLHVTMLYMIIYASKTPAYFSFFHVAYSFWGITMMALAVSMFWVLAFESPVIIIEKRLLSKSQSRKLDLGQVNLPRENTPLLFHKTV</sequence>
<reference evidence="5" key="1">
    <citation type="journal article" date="2013" name="Genome Biol.">
        <title>Draft genome of the mountain pine beetle, Dendroctonus ponderosae Hopkins, a major forest pest.</title>
        <authorList>
            <person name="Keeling C.I."/>
            <person name="Yuen M.M."/>
            <person name="Liao N.Y."/>
            <person name="Docking T.R."/>
            <person name="Chan S.K."/>
            <person name="Taylor G.A."/>
            <person name="Palmquist D.L."/>
            <person name="Jackman S.D."/>
            <person name="Nguyen A."/>
            <person name="Li M."/>
            <person name="Henderson H."/>
            <person name="Janes J.K."/>
            <person name="Zhao Y."/>
            <person name="Pandoh P."/>
            <person name="Moore R."/>
            <person name="Sperling F.A."/>
            <person name="Huber D.P."/>
            <person name="Birol I."/>
            <person name="Jones S.J."/>
            <person name="Bohlmann J."/>
        </authorList>
    </citation>
    <scope>NUCLEOTIDE SEQUENCE</scope>
</reference>
<keyword evidence="1" id="KW-1133">Transmembrane helix</keyword>
<dbReference type="EnsemblMetazoa" id="XM_019906390.1">
    <property type="protein sequence ID" value="XP_019761949.1"/>
    <property type="gene ID" value="LOC109538942"/>
</dbReference>
<dbReference type="InterPro" id="IPR006621">
    <property type="entry name" value="Nose-resist-to-fluoxetine_N"/>
</dbReference>
<accession>A0AAR5PLN8</accession>
<feature type="chain" id="PRO_5043591228" description="Nose resistant-to-fluoxetine protein N-terminal domain-containing protein" evidence="2">
    <location>
        <begin position="24"/>
        <end position="722"/>
    </location>
</feature>
<dbReference type="Pfam" id="PF20146">
    <property type="entry name" value="NRF"/>
    <property type="match status" value="1"/>
</dbReference>
<feature type="transmembrane region" description="Helical" evidence="1">
    <location>
        <begin position="591"/>
        <end position="614"/>
    </location>
</feature>
<keyword evidence="1" id="KW-0472">Membrane</keyword>
<evidence type="ECO:0000256" key="2">
    <source>
        <dbReference type="SAM" id="SignalP"/>
    </source>
</evidence>
<proteinExistence type="predicted"/>
<dbReference type="PANTHER" id="PTHR11161">
    <property type="entry name" value="O-ACYLTRANSFERASE"/>
    <property type="match status" value="1"/>
</dbReference>
<protein>
    <recommendedName>
        <fullName evidence="3">Nose resistant-to-fluoxetine protein N-terminal domain-containing protein</fullName>
    </recommendedName>
</protein>
<evidence type="ECO:0000259" key="3">
    <source>
        <dbReference type="SMART" id="SM00703"/>
    </source>
</evidence>
<feature type="transmembrane region" description="Helical" evidence="1">
    <location>
        <begin position="471"/>
        <end position="491"/>
    </location>
</feature>